<dbReference type="SMART" id="SM00568">
    <property type="entry name" value="GRAM"/>
    <property type="match status" value="1"/>
</dbReference>
<dbReference type="CDD" id="cd13222">
    <property type="entry name" value="PH-GRAM_GEM"/>
    <property type="match status" value="1"/>
</dbReference>
<dbReference type="Gene3D" id="2.30.29.30">
    <property type="entry name" value="Pleckstrin-homology domain (PH domain)/Phosphotyrosine-binding domain (PTB)"/>
    <property type="match status" value="1"/>
</dbReference>
<evidence type="ECO:0000313" key="4">
    <source>
        <dbReference type="EMBL" id="KAK1413030.1"/>
    </source>
</evidence>
<dbReference type="PANTHER" id="PTHR31969">
    <property type="entry name" value="GEM-LIKE PROTEIN 2"/>
    <property type="match status" value="1"/>
</dbReference>
<evidence type="ECO:0000259" key="3">
    <source>
        <dbReference type="SMART" id="SM00568"/>
    </source>
</evidence>
<feature type="compositionally biased region" description="Polar residues" evidence="2">
    <location>
        <begin position="40"/>
        <end position="50"/>
    </location>
</feature>
<evidence type="ECO:0000256" key="2">
    <source>
        <dbReference type="SAM" id="MobiDB-lite"/>
    </source>
</evidence>
<protein>
    <recommendedName>
        <fullName evidence="3">GRAM domain-containing protein</fullName>
    </recommendedName>
</protein>
<proteinExistence type="inferred from homology"/>
<feature type="compositionally biased region" description="Polar residues" evidence="2">
    <location>
        <begin position="81"/>
        <end position="90"/>
    </location>
</feature>
<name>A0AAD8JY68_TARER</name>
<feature type="domain" description="GRAM" evidence="3">
    <location>
        <begin position="210"/>
        <end position="287"/>
    </location>
</feature>
<dbReference type="InterPro" id="IPR037848">
    <property type="entry name" value="GEM-like"/>
</dbReference>
<dbReference type="AlphaFoldDB" id="A0AAD8JY68"/>
<evidence type="ECO:0000256" key="1">
    <source>
        <dbReference type="ARBA" id="ARBA00009414"/>
    </source>
</evidence>
<sequence length="331" mass="36148">MFLLARESQNIRLFESNVIPLHTETKPLQSNRSNKQIQPNFFRSTMNPNQAPKPDDTHSTDYAPYPKIDPNDVLPPPSATAAESWTSVPVGSQPHAPPPPVTGQPLYTTARASDAPPQGLNDAAATTMPSESNPYVTPAPVPESSTKKTIDTVKDVLGKWGKKAADATKKGQDYAGEVWQHLKTGPSITDAAVGRIAQGTKALTEGGYEKIFATTFDTVPDEKLVKYYPCYLSTSAGPVMGILYMSTAKLAFSSDTPLSYKVGEETQWSYYKVVIPLHQLKAVNASKSKANPAEKYIQIISVDNHEFWFMGFVNYDSAVKNLQGALQSHQV</sequence>
<organism evidence="4 5">
    <name type="scientific">Tagetes erecta</name>
    <name type="common">African marigold</name>
    <dbReference type="NCBI Taxonomy" id="13708"/>
    <lineage>
        <taxon>Eukaryota</taxon>
        <taxon>Viridiplantae</taxon>
        <taxon>Streptophyta</taxon>
        <taxon>Embryophyta</taxon>
        <taxon>Tracheophyta</taxon>
        <taxon>Spermatophyta</taxon>
        <taxon>Magnoliopsida</taxon>
        <taxon>eudicotyledons</taxon>
        <taxon>Gunneridae</taxon>
        <taxon>Pentapetalae</taxon>
        <taxon>asterids</taxon>
        <taxon>campanulids</taxon>
        <taxon>Asterales</taxon>
        <taxon>Asteraceae</taxon>
        <taxon>Asteroideae</taxon>
        <taxon>Heliantheae alliance</taxon>
        <taxon>Tageteae</taxon>
        <taxon>Tagetes</taxon>
    </lineage>
</organism>
<keyword evidence="5" id="KW-1185">Reference proteome</keyword>
<comment type="caution">
    <text evidence="4">The sequence shown here is derived from an EMBL/GenBank/DDBJ whole genome shotgun (WGS) entry which is preliminary data.</text>
</comment>
<gene>
    <name evidence="4" type="ORF">QVD17_34732</name>
</gene>
<dbReference type="InterPro" id="IPR004182">
    <property type="entry name" value="GRAM"/>
</dbReference>
<accession>A0AAD8JY68</accession>
<evidence type="ECO:0000313" key="5">
    <source>
        <dbReference type="Proteomes" id="UP001229421"/>
    </source>
</evidence>
<feature type="region of interest" description="Disordered" evidence="2">
    <location>
        <begin position="40"/>
        <end position="146"/>
    </location>
</feature>
<dbReference type="InterPro" id="IPR011993">
    <property type="entry name" value="PH-like_dom_sf"/>
</dbReference>
<reference evidence="4" key="1">
    <citation type="journal article" date="2023" name="bioRxiv">
        <title>Improved chromosome-level genome assembly for marigold (Tagetes erecta).</title>
        <authorList>
            <person name="Jiang F."/>
            <person name="Yuan L."/>
            <person name="Wang S."/>
            <person name="Wang H."/>
            <person name="Xu D."/>
            <person name="Wang A."/>
            <person name="Fan W."/>
        </authorList>
    </citation>
    <scope>NUCLEOTIDE SEQUENCE</scope>
    <source>
        <strain evidence="4">WSJ</strain>
        <tissue evidence="4">Leaf</tissue>
    </source>
</reference>
<dbReference type="Pfam" id="PF02893">
    <property type="entry name" value="GRAM"/>
    <property type="match status" value="1"/>
</dbReference>
<dbReference type="EMBL" id="JAUHHV010000009">
    <property type="protein sequence ID" value="KAK1413030.1"/>
    <property type="molecule type" value="Genomic_DNA"/>
</dbReference>
<dbReference type="Proteomes" id="UP001229421">
    <property type="component" value="Unassembled WGS sequence"/>
</dbReference>
<comment type="similarity">
    <text evidence="1">Belongs to the GEM family.</text>
</comment>